<organism evidence="5 6">
    <name type="scientific">Vulcanimicrobium alpinum</name>
    <dbReference type="NCBI Taxonomy" id="3016050"/>
    <lineage>
        <taxon>Bacteria</taxon>
        <taxon>Bacillati</taxon>
        <taxon>Vulcanimicrobiota</taxon>
        <taxon>Vulcanimicrobiia</taxon>
        <taxon>Vulcanimicrobiales</taxon>
        <taxon>Vulcanimicrobiaceae</taxon>
        <taxon>Vulcanimicrobium</taxon>
    </lineage>
</organism>
<dbReference type="NCBIfam" id="TIGR00229">
    <property type="entry name" value="sensory_box"/>
    <property type="match status" value="1"/>
</dbReference>
<dbReference type="InterPro" id="IPR052016">
    <property type="entry name" value="Bact_Sigma-Reg"/>
</dbReference>
<dbReference type="InterPro" id="IPR013656">
    <property type="entry name" value="PAS_4"/>
</dbReference>
<dbReference type="Gene3D" id="3.30.565.10">
    <property type="entry name" value="Histidine kinase-like ATPase, C-terminal domain"/>
    <property type="match status" value="1"/>
</dbReference>
<dbReference type="InterPro" id="IPR036457">
    <property type="entry name" value="PPM-type-like_dom_sf"/>
</dbReference>
<evidence type="ECO:0000313" key="6">
    <source>
        <dbReference type="Proteomes" id="UP001317532"/>
    </source>
</evidence>
<dbReference type="Gene3D" id="3.30.450.20">
    <property type="entry name" value="PAS domain"/>
    <property type="match status" value="1"/>
</dbReference>
<evidence type="ECO:0000259" key="4">
    <source>
        <dbReference type="PROSITE" id="PS50113"/>
    </source>
</evidence>
<dbReference type="Pfam" id="PF07228">
    <property type="entry name" value="SpoIIE"/>
    <property type="match status" value="1"/>
</dbReference>
<proteinExistence type="predicted"/>
<dbReference type="Gene3D" id="3.30.450.40">
    <property type="match status" value="1"/>
</dbReference>
<evidence type="ECO:0000256" key="2">
    <source>
        <dbReference type="SAM" id="MobiDB-lite"/>
    </source>
</evidence>
<dbReference type="PROSITE" id="PS50113">
    <property type="entry name" value="PAC"/>
    <property type="match status" value="1"/>
</dbReference>
<keyword evidence="3" id="KW-0812">Transmembrane</keyword>
<dbReference type="InterPro" id="IPR029016">
    <property type="entry name" value="GAF-like_dom_sf"/>
</dbReference>
<reference evidence="5 6" key="1">
    <citation type="journal article" date="2022" name="ISME Commun">
        <title>Vulcanimicrobium alpinus gen. nov. sp. nov., the first cultivated representative of the candidate phylum 'Eremiobacterota', is a metabolically versatile aerobic anoxygenic phototroph.</title>
        <authorList>
            <person name="Yabe S."/>
            <person name="Muto K."/>
            <person name="Abe K."/>
            <person name="Yokota A."/>
            <person name="Staudigel H."/>
            <person name="Tebo B.M."/>
        </authorList>
    </citation>
    <scope>NUCLEOTIDE SEQUENCE [LARGE SCALE GENOMIC DNA]</scope>
    <source>
        <strain evidence="5 6">WC8-2</strain>
    </source>
</reference>
<feature type="transmembrane region" description="Helical" evidence="3">
    <location>
        <begin position="123"/>
        <end position="144"/>
    </location>
</feature>
<keyword evidence="1" id="KW-0378">Hydrolase</keyword>
<keyword evidence="3" id="KW-0472">Membrane</keyword>
<feature type="transmembrane region" description="Helical" evidence="3">
    <location>
        <begin position="21"/>
        <end position="41"/>
    </location>
</feature>
<dbReference type="InterPro" id="IPR003594">
    <property type="entry name" value="HATPase_dom"/>
</dbReference>
<dbReference type="InterPro" id="IPR036890">
    <property type="entry name" value="HATPase_C_sf"/>
</dbReference>
<dbReference type="CDD" id="cd16936">
    <property type="entry name" value="HATPase_RsbW-like"/>
    <property type="match status" value="1"/>
</dbReference>
<dbReference type="InterPro" id="IPR035965">
    <property type="entry name" value="PAS-like_dom_sf"/>
</dbReference>
<name>A0AAN2CB71_UNVUL</name>
<dbReference type="SUPFAM" id="SSF55785">
    <property type="entry name" value="PYP-like sensor domain (PAS domain)"/>
    <property type="match status" value="1"/>
</dbReference>
<dbReference type="PANTHER" id="PTHR43156:SF2">
    <property type="entry name" value="STAGE II SPORULATION PROTEIN E"/>
    <property type="match status" value="1"/>
</dbReference>
<dbReference type="GO" id="GO:0016791">
    <property type="term" value="F:phosphatase activity"/>
    <property type="evidence" value="ECO:0007669"/>
    <property type="project" value="TreeGrafter"/>
</dbReference>
<dbReference type="Gene3D" id="3.60.40.10">
    <property type="entry name" value="PPM-type phosphatase domain"/>
    <property type="match status" value="1"/>
</dbReference>
<evidence type="ECO:0000313" key="5">
    <source>
        <dbReference type="EMBL" id="BDE07407.1"/>
    </source>
</evidence>
<feature type="transmembrane region" description="Helical" evidence="3">
    <location>
        <begin position="194"/>
        <end position="216"/>
    </location>
</feature>
<dbReference type="PANTHER" id="PTHR43156">
    <property type="entry name" value="STAGE II SPORULATION PROTEIN E-RELATED"/>
    <property type="match status" value="1"/>
</dbReference>
<feature type="transmembrane region" description="Helical" evidence="3">
    <location>
        <begin position="47"/>
        <end position="70"/>
    </location>
</feature>
<dbReference type="InterPro" id="IPR000700">
    <property type="entry name" value="PAS-assoc_C"/>
</dbReference>
<feature type="transmembrane region" description="Helical" evidence="3">
    <location>
        <begin position="253"/>
        <end position="274"/>
    </location>
</feature>
<feature type="transmembrane region" description="Helical" evidence="3">
    <location>
        <begin position="156"/>
        <end position="174"/>
    </location>
</feature>
<sequence length="937" mass="100955">MLESRAIENIASAPATADDRRWAAVCSALVAAVFLASIPWGGARLPLLVAFLPTVVGAGIVVLTLTAILLYVQYRIERDPRLALLAIAYGYAAVTQLIYLLTFPQTFPQTLLSGLSLDSGTQTAAWAYVASQFGFGALLIAQALAARARWRISRDVVRLITMSVFGAVAMYALFVTLDHALLPELTRGGVDTPLLAQVIAPLLIVEMIVALVLVALDPQTVTQVWLVVVVLARLFAVLSAGEIANARFSTGWYVGRVLELVSAVIVLAVFLMKINDLMVRLAQRNRSTAEALAVGEARYASLANVVPQLLVTTDAAGSLEYVNDRWVAYTGLDLNASRDGEWHRPIEPADDAALRERWHDALADLQPITQDVRMREARTGRSRWFLCNAVPVRGADAAVAAWIATFTDIDAQKRLEEREAFIANAGDRLVASLDVDATVGAIASLLVPRLAERVSVALVDDDGHFRVAGEPVDRALQDAIAAVVAREAPFVAGPAERAADARWRRLGAGWSAVAPLISGESVIGALIASREERAYESDEVAMLREFARRAALSLDHARLYERERTTADALQRAMLPAQLPLLPDLRFSASYSAASESQRVGGDFYDAFTLPDGRVAITIGDVTGHGLEAAVIMGEIRQALRAAAFESAEPSAILDRASRLLVASGRSVFVTAIFGVLDPVTGRFAYASAGHPAPLLDDGTWLQRLPTAGLPIGLRDDQGVDFAIALHAPCTLVTFTDGLMEFARDLDEGERRIEAAIRALARDDIDHLAAAIMKDVLRDDEPTDDIAILTVTIDRFANERRGEEREWRFVSDDARTAAMVRRDVGVLTSAWTGRDDVRFPSELAFGELVANALRHAPGPVRVVLEADVAGVVTLTVEDRGPGFVARGNVVDPFAENGRGLTLVGGLADGFEIGPAPHGGTRARARFDPAERPLAQAR</sequence>
<dbReference type="SUPFAM" id="SSF55874">
    <property type="entry name" value="ATPase domain of HSP90 chaperone/DNA topoisomerase II/histidine kinase"/>
    <property type="match status" value="1"/>
</dbReference>
<dbReference type="Pfam" id="PF17158">
    <property type="entry name" value="MASE4"/>
    <property type="match status" value="1"/>
</dbReference>
<feature type="domain" description="PAC" evidence="4">
    <location>
        <begin position="368"/>
        <end position="421"/>
    </location>
</feature>
<dbReference type="InterPro" id="IPR001932">
    <property type="entry name" value="PPM-type_phosphatase-like_dom"/>
</dbReference>
<dbReference type="Pfam" id="PF13581">
    <property type="entry name" value="HATPase_c_2"/>
    <property type="match status" value="1"/>
</dbReference>
<evidence type="ECO:0000256" key="3">
    <source>
        <dbReference type="SAM" id="Phobius"/>
    </source>
</evidence>
<protein>
    <recommendedName>
        <fullName evidence="4">PAC domain-containing protein</fullName>
    </recommendedName>
</protein>
<dbReference type="Pfam" id="PF01590">
    <property type="entry name" value="GAF"/>
    <property type="match status" value="1"/>
</dbReference>
<dbReference type="KEGG" id="vab:WPS_26830"/>
<accession>A0AAN2CB71</accession>
<dbReference type="SUPFAM" id="SSF55781">
    <property type="entry name" value="GAF domain-like"/>
    <property type="match status" value="1"/>
</dbReference>
<dbReference type="SMART" id="SM00331">
    <property type="entry name" value="PP2C_SIG"/>
    <property type="match status" value="1"/>
</dbReference>
<feature type="region of interest" description="Disordered" evidence="2">
    <location>
        <begin position="917"/>
        <end position="937"/>
    </location>
</feature>
<evidence type="ECO:0000256" key="1">
    <source>
        <dbReference type="ARBA" id="ARBA00022801"/>
    </source>
</evidence>
<keyword evidence="6" id="KW-1185">Reference proteome</keyword>
<dbReference type="AlphaFoldDB" id="A0AAN2CB71"/>
<feature type="transmembrane region" description="Helical" evidence="3">
    <location>
        <begin position="223"/>
        <end position="241"/>
    </location>
</feature>
<dbReference type="InterPro" id="IPR033424">
    <property type="entry name" value="MASE4"/>
</dbReference>
<dbReference type="InterPro" id="IPR000014">
    <property type="entry name" value="PAS"/>
</dbReference>
<keyword evidence="3" id="KW-1133">Transmembrane helix</keyword>
<dbReference type="Pfam" id="PF08448">
    <property type="entry name" value="PAS_4"/>
    <property type="match status" value="1"/>
</dbReference>
<gene>
    <name evidence="5" type="ORF">WPS_26830</name>
</gene>
<dbReference type="EMBL" id="AP025523">
    <property type="protein sequence ID" value="BDE07407.1"/>
    <property type="molecule type" value="Genomic_DNA"/>
</dbReference>
<dbReference type="Proteomes" id="UP001317532">
    <property type="component" value="Chromosome"/>
</dbReference>
<dbReference type="InterPro" id="IPR003018">
    <property type="entry name" value="GAF"/>
</dbReference>
<feature type="transmembrane region" description="Helical" evidence="3">
    <location>
        <begin position="82"/>
        <end position="103"/>
    </location>
</feature>
<dbReference type="CDD" id="cd00130">
    <property type="entry name" value="PAS"/>
    <property type="match status" value="1"/>
</dbReference>